<protein>
    <submittedName>
        <fullName evidence="1">Uncharacterized protein</fullName>
    </submittedName>
</protein>
<evidence type="ECO:0000313" key="1">
    <source>
        <dbReference type="EMBL" id="QHS79201.1"/>
    </source>
</evidence>
<organism evidence="1">
    <name type="scientific">viral metagenome</name>
    <dbReference type="NCBI Taxonomy" id="1070528"/>
    <lineage>
        <taxon>unclassified sequences</taxon>
        <taxon>metagenomes</taxon>
        <taxon>organismal metagenomes</taxon>
    </lineage>
</organism>
<proteinExistence type="predicted"/>
<sequence>MFDESYCNQLLDEMARSFHHSTYGPEHMKREPSRNAARILSKKFIQLAQIQVALNQVIQTPHLEECFQKLTVLQQPYLQEESFLNEMNSFFTSDYGNDDARNYAIALKHYIELVQFATVDFMKLKKEVFDTDVQEWKVKQVDAFRRRTQHKIKAFLNAQKIHFMEVLHRLEVYREKQRFHKIVDILESE</sequence>
<reference evidence="1" key="1">
    <citation type="journal article" date="2020" name="Nature">
        <title>Giant virus diversity and host interactions through global metagenomics.</title>
        <authorList>
            <person name="Schulz F."/>
            <person name="Roux S."/>
            <person name="Paez-Espino D."/>
            <person name="Jungbluth S."/>
            <person name="Walsh D.A."/>
            <person name="Denef V.J."/>
            <person name="McMahon K.D."/>
            <person name="Konstantinidis K.T."/>
            <person name="Eloe-Fadrosh E.A."/>
            <person name="Kyrpides N.C."/>
            <person name="Woyke T."/>
        </authorList>
    </citation>
    <scope>NUCLEOTIDE SEQUENCE</scope>
    <source>
        <strain evidence="1">GVMAG-S-1035118-87</strain>
    </source>
</reference>
<dbReference type="AlphaFoldDB" id="A0A6C0AIP1"/>
<name>A0A6C0AIP1_9ZZZZ</name>
<dbReference type="EMBL" id="MN740626">
    <property type="protein sequence ID" value="QHS79201.1"/>
    <property type="molecule type" value="Genomic_DNA"/>
</dbReference>
<accession>A0A6C0AIP1</accession>